<dbReference type="PANTHER" id="PTHR34801">
    <property type="entry name" value="EXPRESSED PROTEIN"/>
    <property type="match status" value="1"/>
</dbReference>
<dbReference type="Pfam" id="PF07386">
    <property type="entry name" value="DUF1499"/>
    <property type="match status" value="1"/>
</dbReference>
<accession>A0A1H2X5Q7</accession>
<name>A0A1H2X5Q7_9BACI</name>
<evidence type="ECO:0000313" key="2">
    <source>
        <dbReference type="Proteomes" id="UP000199488"/>
    </source>
</evidence>
<gene>
    <name evidence="1" type="ORF">SAMN05421781_2665</name>
</gene>
<dbReference type="STRING" id="1122204.SAMN05421781_2665"/>
<reference evidence="1 2" key="1">
    <citation type="submission" date="2016-10" db="EMBL/GenBank/DDBJ databases">
        <authorList>
            <person name="de Groot N.N."/>
        </authorList>
    </citation>
    <scope>NUCLEOTIDE SEQUENCE [LARGE SCALE GENOMIC DNA]</scope>
    <source>
        <strain evidence="1 2">DSM 23126</strain>
    </source>
</reference>
<dbReference type="Proteomes" id="UP000199488">
    <property type="component" value="Unassembled WGS sequence"/>
</dbReference>
<dbReference type="PANTHER" id="PTHR34801:SF6">
    <property type="entry name" value="SLL1620 PROTEIN"/>
    <property type="match status" value="1"/>
</dbReference>
<keyword evidence="2" id="KW-1185">Reference proteome</keyword>
<sequence>MLSPCPNSPNCVSTMSSPGDKLHYMEPIHYSGSPETAKSTIRHIIRQQKYAEIVHEDDNYISAVFTTPVLKFKDDVVFYFGNHEHVHFRSASRIGKGDMGKNKNRMKEITARFYDQYNE</sequence>
<dbReference type="AlphaFoldDB" id="A0A1H2X5Q7"/>
<proteinExistence type="predicted"/>
<evidence type="ECO:0000313" key="1">
    <source>
        <dbReference type="EMBL" id="SDW88222.1"/>
    </source>
</evidence>
<dbReference type="PIRSF" id="PIRSF026426">
    <property type="entry name" value="DUF1499"/>
    <property type="match status" value="1"/>
</dbReference>
<dbReference type="InterPro" id="IPR010865">
    <property type="entry name" value="DUF1499"/>
</dbReference>
<organism evidence="1 2">
    <name type="scientific">Marinococcus luteus</name>
    <dbReference type="NCBI Taxonomy" id="1122204"/>
    <lineage>
        <taxon>Bacteria</taxon>
        <taxon>Bacillati</taxon>
        <taxon>Bacillota</taxon>
        <taxon>Bacilli</taxon>
        <taxon>Bacillales</taxon>
        <taxon>Bacillaceae</taxon>
        <taxon>Marinococcus</taxon>
    </lineage>
</organism>
<protein>
    <submittedName>
        <fullName evidence="1">Uncharacterized conserved protein, DUF1499 family</fullName>
    </submittedName>
</protein>
<dbReference type="EMBL" id="FNNC01000006">
    <property type="protein sequence ID" value="SDW88222.1"/>
    <property type="molecule type" value="Genomic_DNA"/>
</dbReference>